<evidence type="ECO:0000313" key="7">
    <source>
        <dbReference type="EMBL" id="MBL0685176.1"/>
    </source>
</evidence>
<dbReference type="InterPro" id="IPR000531">
    <property type="entry name" value="Beta-barrel_TonB"/>
</dbReference>
<dbReference type="AlphaFoldDB" id="A0A936ZZE2"/>
<dbReference type="Pfam" id="PF00593">
    <property type="entry name" value="TonB_dep_Rec_b-barrel"/>
    <property type="match status" value="1"/>
</dbReference>
<comment type="caution">
    <text evidence="7">The sequence shown here is derived from an EMBL/GenBank/DDBJ whole genome shotgun (WGS) entry which is preliminary data.</text>
</comment>
<keyword evidence="8" id="KW-1185">Reference proteome</keyword>
<comment type="similarity">
    <text evidence="4">Belongs to the TonB-dependent receptor family.</text>
</comment>
<keyword evidence="4" id="KW-0798">TonB box</keyword>
<proteinExistence type="inferred from homology"/>
<evidence type="ECO:0000313" key="8">
    <source>
        <dbReference type="Proteomes" id="UP000651057"/>
    </source>
</evidence>
<dbReference type="Proteomes" id="UP000651057">
    <property type="component" value="Unassembled WGS sequence"/>
</dbReference>
<keyword evidence="2 4" id="KW-0472">Membrane</keyword>
<reference evidence="7" key="1">
    <citation type="submission" date="2021-01" db="EMBL/GenBank/DDBJ databases">
        <authorList>
            <person name="Zhong Y.L."/>
        </authorList>
    </citation>
    <scope>NUCLEOTIDE SEQUENCE</scope>
    <source>
        <strain evidence="7">KCTC 23302</strain>
    </source>
</reference>
<dbReference type="EMBL" id="JAERQJ010000007">
    <property type="protein sequence ID" value="MBL0685176.1"/>
    <property type="molecule type" value="Genomic_DNA"/>
</dbReference>
<comment type="subcellular location">
    <subcellularLocation>
        <location evidence="1 4">Cell outer membrane</location>
    </subcellularLocation>
</comment>
<accession>A0A936ZZE2</accession>
<keyword evidence="3" id="KW-0998">Cell outer membrane</keyword>
<dbReference type="InterPro" id="IPR036942">
    <property type="entry name" value="Beta-barrel_TonB_sf"/>
</dbReference>
<protein>
    <submittedName>
        <fullName evidence="7">TonB-dependent receptor</fullName>
    </submittedName>
</protein>
<evidence type="ECO:0000259" key="5">
    <source>
        <dbReference type="Pfam" id="PF00593"/>
    </source>
</evidence>
<keyword evidence="7" id="KW-0675">Receptor</keyword>
<dbReference type="Pfam" id="PF07715">
    <property type="entry name" value="Plug"/>
    <property type="match status" value="1"/>
</dbReference>
<evidence type="ECO:0000256" key="2">
    <source>
        <dbReference type="ARBA" id="ARBA00023136"/>
    </source>
</evidence>
<feature type="domain" description="TonB-dependent receptor-like beta-barrel" evidence="5">
    <location>
        <begin position="377"/>
        <end position="786"/>
    </location>
</feature>
<evidence type="ECO:0000256" key="4">
    <source>
        <dbReference type="RuleBase" id="RU003357"/>
    </source>
</evidence>
<dbReference type="GO" id="GO:0009279">
    <property type="term" value="C:cell outer membrane"/>
    <property type="evidence" value="ECO:0007669"/>
    <property type="project" value="UniProtKB-SubCell"/>
</dbReference>
<name>A0A936ZZE2_9FLAO</name>
<dbReference type="InterPro" id="IPR008969">
    <property type="entry name" value="CarboxyPept-like_regulatory"/>
</dbReference>
<sequence length="838" mass="95520">MIKTKITTILIVIFFTSYQTYSQSDTDTSTLFSILNQVQEKFNCRFTYVDEDIEGIQIQNPSDTLDLKKTIEYLRSNTPLAYTFLNEKDIALSRKIKKNKICGVIQSLIDNKILASATIQTKTDSTISDENGTFSLIIENSKTLIKINYIGYKTLLIPAKDLLKTPCTVIYLTPEVQYLTEVILNDYLVKGIDKKSDGSIIIDYNDFGILPGLIEPDLLQTIQALPGILSVEETVSDINVRGGTNDQNLILWDGIKMYQSGHFFGLISAFNPYLTKNVQLIKNGTSATYGDGVSSVIAMSTTNEINQTLDASLGINMISADAYIDTPLGKRSSLQLSVRKSISELVETPTYSQFFDKVFQDSEVVNTTENIFNTDDEFSFYDASLRWLYQLSPKDLLKINALIIRNNLIFQENTLIDQINITRESSIKQNNSAAGISYQRNWNDSFKSEVLIYGTNYGLEAINSDIINDQRLLQENEVLENGIKVNNLLKLNRHFNLKTGYQFNETGISNLRDVNNPTFRDLTKEVIRTNSIFSEIEYKSKNNNTHLNLGARINHFDKLNDYVFEPRISFNHRFYNHFTIEALGELKSQVTSQIIESQNDFLGVENRKWVLSNEQNIPVLKSKQISLGLSYNHNNWLISSELYYKNVDGIITQSQGFQNQFEFSQDHGSYTVKGIDFLINKRFKSFSTWFSYSYGKSDYTFNNLFEIDFPNNIDITHNINLAVTYTLEKLKLSSGLNWHSGKPTTRPIPGNEIESNIINYQDPNSDTLDDYIRWDASATYNFKLGKKITGLAGISIWNILSKKNTVNDYYKINSENNVEEIKEFGLGFTPNAVVRINF</sequence>
<dbReference type="InterPro" id="IPR012910">
    <property type="entry name" value="Plug_dom"/>
</dbReference>
<organism evidence="7 8">
    <name type="scientific">Aquimarina mytili</name>
    <dbReference type="NCBI Taxonomy" id="874423"/>
    <lineage>
        <taxon>Bacteria</taxon>
        <taxon>Pseudomonadati</taxon>
        <taxon>Bacteroidota</taxon>
        <taxon>Flavobacteriia</taxon>
        <taxon>Flavobacteriales</taxon>
        <taxon>Flavobacteriaceae</taxon>
        <taxon>Aquimarina</taxon>
    </lineage>
</organism>
<dbReference type="RefSeq" id="WP_201922961.1">
    <property type="nucleotide sequence ID" value="NZ_BAABAX010000020.1"/>
</dbReference>
<dbReference type="SUPFAM" id="SSF49464">
    <property type="entry name" value="Carboxypeptidase regulatory domain-like"/>
    <property type="match status" value="1"/>
</dbReference>
<evidence type="ECO:0000256" key="3">
    <source>
        <dbReference type="ARBA" id="ARBA00023237"/>
    </source>
</evidence>
<dbReference type="SUPFAM" id="SSF56935">
    <property type="entry name" value="Porins"/>
    <property type="match status" value="1"/>
</dbReference>
<feature type="domain" description="TonB-dependent receptor plug" evidence="6">
    <location>
        <begin position="219"/>
        <end position="292"/>
    </location>
</feature>
<evidence type="ECO:0000256" key="1">
    <source>
        <dbReference type="ARBA" id="ARBA00004442"/>
    </source>
</evidence>
<dbReference type="Gene3D" id="2.40.170.20">
    <property type="entry name" value="TonB-dependent receptor, beta-barrel domain"/>
    <property type="match status" value="1"/>
</dbReference>
<gene>
    <name evidence="7" type="ORF">JJQ60_16710</name>
</gene>
<evidence type="ECO:0000259" key="6">
    <source>
        <dbReference type="Pfam" id="PF07715"/>
    </source>
</evidence>